<dbReference type="RefSeq" id="WP_345539573.1">
    <property type="nucleotide sequence ID" value="NZ_BAABGJ010000058.1"/>
</dbReference>
<evidence type="ECO:0000313" key="7">
    <source>
        <dbReference type="Proteomes" id="UP001500975"/>
    </source>
</evidence>
<dbReference type="PANTHER" id="PTHR11360">
    <property type="entry name" value="MONOCARBOXYLATE TRANSPORTER"/>
    <property type="match status" value="1"/>
</dbReference>
<dbReference type="InterPro" id="IPR050327">
    <property type="entry name" value="Proton-linked_MCT"/>
</dbReference>
<feature type="transmembrane region" description="Helical" evidence="4">
    <location>
        <begin position="56"/>
        <end position="74"/>
    </location>
</feature>
<dbReference type="PROSITE" id="PS50850">
    <property type="entry name" value="MFS"/>
    <property type="match status" value="1"/>
</dbReference>
<feature type="transmembrane region" description="Helical" evidence="4">
    <location>
        <begin position="222"/>
        <end position="244"/>
    </location>
</feature>
<dbReference type="Pfam" id="PF07690">
    <property type="entry name" value="MFS_1"/>
    <property type="match status" value="1"/>
</dbReference>
<dbReference type="Gene3D" id="1.20.1250.20">
    <property type="entry name" value="MFS general substrate transporter like domains"/>
    <property type="match status" value="2"/>
</dbReference>
<keyword evidence="3 4" id="KW-0472">Membrane</keyword>
<evidence type="ECO:0000259" key="5">
    <source>
        <dbReference type="PROSITE" id="PS50850"/>
    </source>
</evidence>
<evidence type="ECO:0000256" key="3">
    <source>
        <dbReference type="ARBA" id="ARBA00023136"/>
    </source>
</evidence>
<gene>
    <name evidence="6" type="ORF">GCM10023165_35510</name>
</gene>
<keyword evidence="7" id="KW-1185">Reference proteome</keyword>
<dbReference type="PANTHER" id="PTHR11360:SF290">
    <property type="entry name" value="MONOCARBOXYLATE MFS PERMEASE"/>
    <property type="match status" value="1"/>
</dbReference>
<feature type="transmembrane region" description="Helical" evidence="4">
    <location>
        <begin position="376"/>
        <end position="394"/>
    </location>
</feature>
<feature type="transmembrane region" description="Helical" evidence="4">
    <location>
        <begin position="348"/>
        <end position="364"/>
    </location>
</feature>
<feature type="transmembrane region" description="Helical" evidence="4">
    <location>
        <begin position="21"/>
        <end position="44"/>
    </location>
</feature>
<feature type="transmembrane region" description="Helical" evidence="4">
    <location>
        <begin position="175"/>
        <end position="195"/>
    </location>
</feature>
<accession>A0ABP8I137</accession>
<dbReference type="InterPro" id="IPR011701">
    <property type="entry name" value="MFS"/>
</dbReference>
<evidence type="ECO:0000256" key="4">
    <source>
        <dbReference type="SAM" id="Phobius"/>
    </source>
</evidence>
<dbReference type="SUPFAM" id="SSF103473">
    <property type="entry name" value="MFS general substrate transporter"/>
    <property type="match status" value="1"/>
</dbReference>
<sequence>MLASIPNARQVDSAYSWAVALATLAMASLSFGAVTSVPILFGLIAQDFGWEHGRVALVHTAAMACAGLGSIVLGRLLDRRGFFPIAVSAAIATGTGLVLASHASSFWQMALAFGLLVGGLGQGAFFSPLAAAVSHWFDKHRGVAVSIALCGQSVGGLVIPPLLRVAAEHHGWRSALQGYGLICSGCMLAAAAFYLPSHPPSHAAPDGGHGPARPTHRSGITFLLGAALYCSNTALFGIASHMVAYGEGVGMGPAAAGALMSALFGITLFSRLGVGAFLARGGVFRVIVAMSLLHMAGTWIVFSSGSPATLVVGLLAMGLGFGGYLPAFGSLVRGIFPAREAGRRLSELYLLGFFGAGTGSWLVGALRDWRGGQWDASFLVMASLAAVGPAILLARRRDFAPVRTSQ</sequence>
<comment type="caution">
    <text evidence="6">The sequence shown here is derived from an EMBL/GenBank/DDBJ whole genome shotgun (WGS) entry which is preliminary data.</text>
</comment>
<organism evidence="6 7">
    <name type="scientific">Variovorax defluvii</name>
    <dbReference type="NCBI Taxonomy" id="913761"/>
    <lineage>
        <taxon>Bacteria</taxon>
        <taxon>Pseudomonadati</taxon>
        <taxon>Pseudomonadota</taxon>
        <taxon>Betaproteobacteria</taxon>
        <taxon>Burkholderiales</taxon>
        <taxon>Comamonadaceae</taxon>
        <taxon>Variovorax</taxon>
    </lineage>
</organism>
<dbReference type="Proteomes" id="UP001500975">
    <property type="component" value="Unassembled WGS sequence"/>
</dbReference>
<evidence type="ECO:0000256" key="1">
    <source>
        <dbReference type="ARBA" id="ARBA00022692"/>
    </source>
</evidence>
<reference evidence="7" key="1">
    <citation type="journal article" date="2019" name="Int. J. Syst. Evol. Microbiol.">
        <title>The Global Catalogue of Microorganisms (GCM) 10K type strain sequencing project: providing services to taxonomists for standard genome sequencing and annotation.</title>
        <authorList>
            <consortium name="The Broad Institute Genomics Platform"/>
            <consortium name="The Broad Institute Genome Sequencing Center for Infectious Disease"/>
            <person name="Wu L."/>
            <person name="Ma J."/>
        </authorList>
    </citation>
    <scope>NUCLEOTIDE SEQUENCE [LARGE SCALE GENOMIC DNA]</scope>
    <source>
        <strain evidence="7">JCM 17804</strain>
    </source>
</reference>
<feature type="transmembrane region" description="Helical" evidence="4">
    <location>
        <begin position="250"/>
        <end position="270"/>
    </location>
</feature>
<feature type="domain" description="Major facilitator superfamily (MFS) profile" evidence="5">
    <location>
        <begin position="16"/>
        <end position="400"/>
    </location>
</feature>
<dbReference type="InterPro" id="IPR020846">
    <property type="entry name" value="MFS_dom"/>
</dbReference>
<feature type="transmembrane region" description="Helical" evidence="4">
    <location>
        <begin position="282"/>
        <end position="302"/>
    </location>
</feature>
<keyword evidence="2 4" id="KW-1133">Transmembrane helix</keyword>
<dbReference type="InterPro" id="IPR036259">
    <property type="entry name" value="MFS_trans_sf"/>
</dbReference>
<dbReference type="EMBL" id="BAABGJ010000058">
    <property type="protein sequence ID" value="GAA4349074.1"/>
    <property type="molecule type" value="Genomic_DNA"/>
</dbReference>
<protein>
    <submittedName>
        <fullName evidence="6">MFS transporter</fullName>
    </submittedName>
</protein>
<feature type="transmembrane region" description="Helical" evidence="4">
    <location>
        <begin position="106"/>
        <end position="131"/>
    </location>
</feature>
<feature type="transmembrane region" description="Helical" evidence="4">
    <location>
        <begin position="81"/>
        <end position="100"/>
    </location>
</feature>
<proteinExistence type="predicted"/>
<evidence type="ECO:0000256" key="2">
    <source>
        <dbReference type="ARBA" id="ARBA00022989"/>
    </source>
</evidence>
<name>A0ABP8I137_9BURK</name>
<keyword evidence="1 4" id="KW-0812">Transmembrane</keyword>
<evidence type="ECO:0000313" key="6">
    <source>
        <dbReference type="EMBL" id="GAA4349074.1"/>
    </source>
</evidence>
<feature type="transmembrane region" description="Helical" evidence="4">
    <location>
        <begin position="143"/>
        <end position="163"/>
    </location>
</feature>
<feature type="transmembrane region" description="Helical" evidence="4">
    <location>
        <begin position="308"/>
        <end position="336"/>
    </location>
</feature>